<dbReference type="RefSeq" id="XP_012656522.1">
    <property type="nucleotide sequence ID" value="XM_012801068.1"/>
</dbReference>
<accession>W7XBB3</accession>
<evidence type="ECO:0000313" key="2">
    <source>
        <dbReference type="EMBL" id="EWS70966.1"/>
    </source>
</evidence>
<keyword evidence="3" id="KW-1185">Reference proteome</keyword>
<evidence type="ECO:0000313" key="3">
    <source>
        <dbReference type="Proteomes" id="UP000009168"/>
    </source>
</evidence>
<organism evidence="2 3">
    <name type="scientific">Tetrahymena thermophila (strain SB210)</name>
    <dbReference type="NCBI Taxonomy" id="312017"/>
    <lineage>
        <taxon>Eukaryota</taxon>
        <taxon>Sar</taxon>
        <taxon>Alveolata</taxon>
        <taxon>Ciliophora</taxon>
        <taxon>Intramacronucleata</taxon>
        <taxon>Oligohymenophorea</taxon>
        <taxon>Hymenostomatida</taxon>
        <taxon>Tetrahymenina</taxon>
        <taxon>Tetrahymenidae</taxon>
        <taxon>Tetrahymena</taxon>
    </lineage>
</organism>
<dbReference type="KEGG" id="tet:TTHERM_000498129"/>
<proteinExistence type="predicted"/>
<sequence length="101" mass="12309">MGLQMLRQQRLSMYNLIRYIKLLTYILISFLQELIIFKNQQKCSKENKVRFTQISLLPQNNIKFILTIFQKLLQIYFQIKTNLLIIYKKEQIKLIQNLNKL</sequence>
<keyword evidence="1" id="KW-1133">Transmembrane helix</keyword>
<dbReference type="EMBL" id="GG662212">
    <property type="protein sequence ID" value="EWS70966.1"/>
    <property type="molecule type" value="Genomic_DNA"/>
</dbReference>
<evidence type="ECO:0000256" key="1">
    <source>
        <dbReference type="SAM" id="Phobius"/>
    </source>
</evidence>
<protein>
    <submittedName>
        <fullName evidence="2">Transmembrane protein, putative</fullName>
    </submittedName>
</protein>
<keyword evidence="1" id="KW-0472">Membrane</keyword>
<reference evidence="3" key="1">
    <citation type="journal article" date="2006" name="PLoS Biol.">
        <title>Macronuclear genome sequence of the ciliate Tetrahymena thermophila, a model eukaryote.</title>
        <authorList>
            <person name="Eisen J.A."/>
            <person name="Coyne R.S."/>
            <person name="Wu M."/>
            <person name="Wu D."/>
            <person name="Thiagarajan M."/>
            <person name="Wortman J.R."/>
            <person name="Badger J.H."/>
            <person name="Ren Q."/>
            <person name="Amedeo P."/>
            <person name="Jones K.M."/>
            <person name="Tallon L.J."/>
            <person name="Delcher A.L."/>
            <person name="Salzberg S.L."/>
            <person name="Silva J.C."/>
            <person name="Haas B.J."/>
            <person name="Majoros W.H."/>
            <person name="Farzad M."/>
            <person name="Carlton J.M."/>
            <person name="Smith R.K. Jr."/>
            <person name="Garg J."/>
            <person name="Pearlman R.E."/>
            <person name="Karrer K.M."/>
            <person name="Sun L."/>
            <person name="Manning G."/>
            <person name="Elde N.C."/>
            <person name="Turkewitz A.P."/>
            <person name="Asai D.J."/>
            <person name="Wilkes D.E."/>
            <person name="Wang Y."/>
            <person name="Cai H."/>
            <person name="Collins K."/>
            <person name="Stewart B.A."/>
            <person name="Lee S.R."/>
            <person name="Wilamowska K."/>
            <person name="Weinberg Z."/>
            <person name="Ruzzo W.L."/>
            <person name="Wloga D."/>
            <person name="Gaertig J."/>
            <person name="Frankel J."/>
            <person name="Tsao C.-C."/>
            <person name="Gorovsky M.A."/>
            <person name="Keeling P.J."/>
            <person name="Waller R.F."/>
            <person name="Patron N.J."/>
            <person name="Cherry J.M."/>
            <person name="Stover N.A."/>
            <person name="Krieger C.J."/>
            <person name="del Toro C."/>
            <person name="Ryder H.F."/>
            <person name="Williamson S.C."/>
            <person name="Barbeau R.A."/>
            <person name="Hamilton E.P."/>
            <person name="Orias E."/>
        </authorList>
    </citation>
    <scope>NUCLEOTIDE SEQUENCE [LARGE SCALE GENOMIC DNA]</scope>
    <source>
        <strain evidence="3">SB210</strain>
    </source>
</reference>
<name>W7XBB3_TETTS</name>
<dbReference type="Proteomes" id="UP000009168">
    <property type="component" value="Unassembled WGS sequence"/>
</dbReference>
<feature type="transmembrane region" description="Helical" evidence="1">
    <location>
        <begin position="20"/>
        <end position="37"/>
    </location>
</feature>
<dbReference type="GeneID" id="24439305"/>
<keyword evidence="1 2" id="KW-0812">Transmembrane</keyword>
<dbReference type="AlphaFoldDB" id="W7XBB3"/>
<dbReference type="InParanoid" id="W7XBB3"/>
<gene>
    <name evidence="2" type="ORF">TTHERM_000498129</name>
</gene>